<feature type="domain" description="Ig-like" evidence="4">
    <location>
        <begin position="862"/>
        <end position="946"/>
    </location>
</feature>
<keyword evidence="2" id="KW-1133">Transmembrane helix</keyword>
<dbReference type="InterPro" id="IPR013783">
    <property type="entry name" value="Ig-like_fold"/>
</dbReference>
<evidence type="ECO:0000313" key="6">
    <source>
        <dbReference type="Proteomes" id="UP001239994"/>
    </source>
</evidence>
<feature type="domain" description="Ig-like" evidence="4">
    <location>
        <begin position="227"/>
        <end position="306"/>
    </location>
</feature>
<dbReference type="InterPro" id="IPR013151">
    <property type="entry name" value="Immunoglobulin_dom"/>
</dbReference>
<feature type="domain" description="Ig-like" evidence="4">
    <location>
        <begin position="670"/>
        <end position="755"/>
    </location>
</feature>
<keyword evidence="2" id="KW-0812">Transmembrane</keyword>
<gene>
    <name evidence="5" type="ORF">P4O66_004893</name>
</gene>
<feature type="chain" id="PRO_5042174777" description="Ig-like domain-containing protein" evidence="3">
    <location>
        <begin position="25"/>
        <end position="1109"/>
    </location>
</feature>
<dbReference type="SUPFAM" id="SSF48726">
    <property type="entry name" value="Immunoglobulin"/>
    <property type="match status" value="7"/>
</dbReference>
<dbReference type="InterPro" id="IPR007110">
    <property type="entry name" value="Ig-like_dom"/>
</dbReference>
<keyword evidence="1" id="KW-0393">Immunoglobulin domain</keyword>
<evidence type="ECO:0000256" key="2">
    <source>
        <dbReference type="SAM" id="Phobius"/>
    </source>
</evidence>
<feature type="transmembrane region" description="Helical" evidence="2">
    <location>
        <begin position="316"/>
        <end position="345"/>
    </location>
</feature>
<comment type="caution">
    <text evidence="5">The sequence shown here is derived from an EMBL/GenBank/DDBJ whole genome shotgun (WGS) entry which is preliminary data.</text>
</comment>
<accession>A0AAD8ZX43</accession>
<dbReference type="PROSITE" id="PS51257">
    <property type="entry name" value="PROKAR_LIPOPROTEIN"/>
    <property type="match status" value="1"/>
</dbReference>
<organism evidence="5 6">
    <name type="scientific">Electrophorus voltai</name>
    <dbReference type="NCBI Taxonomy" id="2609070"/>
    <lineage>
        <taxon>Eukaryota</taxon>
        <taxon>Metazoa</taxon>
        <taxon>Chordata</taxon>
        <taxon>Craniata</taxon>
        <taxon>Vertebrata</taxon>
        <taxon>Euteleostomi</taxon>
        <taxon>Actinopterygii</taxon>
        <taxon>Neopterygii</taxon>
        <taxon>Teleostei</taxon>
        <taxon>Ostariophysi</taxon>
        <taxon>Gymnotiformes</taxon>
        <taxon>Gymnotoidei</taxon>
        <taxon>Gymnotidae</taxon>
        <taxon>Electrophorus</taxon>
    </lineage>
</organism>
<dbReference type="SMART" id="SM00409">
    <property type="entry name" value="IG"/>
    <property type="match status" value="6"/>
</dbReference>
<feature type="signal peptide" evidence="3">
    <location>
        <begin position="1"/>
        <end position="24"/>
    </location>
</feature>
<proteinExistence type="predicted"/>
<dbReference type="PROSITE" id="PS50835">
    <property type="entry name" value="IG_LIKE"/>
    <property type="match status" value="3"/>
</dbReference>
<dbReference type="Pfam" id="PF00047">
    <property type="entry name" value="ig"/>
    <property type="match status" value="1"/>
</dbReference>
<dbReference type="Gene3D" id="2.60.40.10">
    <property type="entry name" value="Immunoglobulins"/>
    <property type="match status" value="7"/>
</dbReference>
<dbReference type="EMBL" id="JAROKS010000001">
    <property type="protein sequence ID" value="KAK1806381.1"/>
    <property type="molecule type" value="Genomic_DNA"/>
</dbReference>
<name>A0AAD8ZX43_9TELE</name>
<protein>
    <recommendedName>
        <fullName evidence="4">Ig-like domain-containing protein</fullName>
    </recommendedName>
</protein>
<sequence length="1109" mass="121687">MKQCLSELLTLVLLLMLYVTGCGCALVVSPTGPTLVNAFVGTNVTLGVSYSGATGPLVTWYMGTVRVAIWIAGYSIPPDIAPMYRGVLSVDHSGSLMFWNIPLNYSSTYTVQMMKSGGREASLNFTLSVYDSIQDISVGTGVQDAIEGGPAFVLFYSSVPGQATYSEWYFNGLPVADGPVYSIMEKSLTIKRPSRNDTGRYSVVLTNPFSSGTQYKDVTVFYGPDQPFLEVSPTKATFVAGETLSLSCRAEGVPTPSATWVYNGHGLPTSSNGTLELMDVQPSQSGVYTCVLLNTKTSAHLEKDITIEVRGLSTTAIIGLAAGIPCSILLLILLSSLILLCVFCYKKKDRSPRYPVSRAVEKAVVSQPDLTKPHKLLTSGLKQPPNYNLYCNQLLFKFHVLNLKKIVSYCKYLQMNLDIRLILFVLLSVDLVMGYRPVNLCFLLQVLWCAMVEAQDWHVDMPTKTNALSGSCVVIPCSFTHPSSHNPSVIIWYSYHSTKYPVVYSTDAEAVIKPFRGRTELIGDVKSGNCSLKINYVVPDMNGYQLYPWINPDTVSHKFYWKTVMLNVQEVPSTVDLFVEGEPKEGDTLRIICAVKHTCPFFPPTLSFGDTNGNVQNEQTALGQGYWQTISTISFPAQVSDQGRVVGCWVSHMRRPTVPKWMEINLSYAPRSVHVSGENSMAQAGGKMTLECRSNASPPASSFLWYLQREGPVLGLTTREKSITITDLPPDQSRFYCTAQNTHGVANSTSPFIVTAECQSTTYDLAVYPPSIQPESCCMIHPPALRCWCKVQSRPSASVEWRVDGGEPHSVLTDVMAVSVRQNHTFSGKIRFNGTFRITNVTCRAFNAHGQQEHTLVMKELPLDVAIIQQPPNILEGQYITLSCVVSRAFPAVLSYSWYQLRGDRDVLLSEQSERLHLLAAGRLMGPYRCSALNEVGQSSSASTLIHVDFTPVISPESFCALKNGEVKCECLVDSYPAAAMDWVAAGVQAKQTVTTESHGSMKSTLTGRLGSAGDRAIFCYAANEHGRHHLQLTLTGLSILLLPMALRSQLQCVELLSWCSGLSLLSTSYRGKGGTGGTSMTHLWKLSWRIPSYSGQIGSDDSQAKNMS</sequence>
<dbReference type="InterPro" id="IPR036179">
    <property type="entry name" value="Ig-like_dom_sf"/>
</dbReference>
<evidence type="ECO:0000256" key="3">
    <source>
        <dbReference type="SAM" id="SignalP"/>
    </source>
</evidence>
<evidence type="ECO:0000256" key="1">
    <source>
        <dbReference type="ARBA" id="ARBA00023319"/>
    </source>
</evidence>
<evidence type="ECO:0000313" key="5">
    <source>
        <dbReference type="EMBL" id="KAK1806381.1"/>
    </source>
</evidence>
<keyword evidence="2" id="KW-0472">Membrane</keyword>
<dbReference type="InterPro" id="IPR003598">
    <property type="entry name" value="Ig_sub2"/>
</dbReference>
<dbReference type="SMART" id="SM00408">
    <property type="entry name" value="IGc2"/>
    <property type="match status" value="3"/>
</dbReference>
<dbReference type="PANTHER" id="PTHR46484">
    <property type="entry name" value="SI:CH211-171H4.5-RELATED"/>
    <property type="match status" value="1"/>
</dbReference>
<dbReference type="Pfam" id="PF13927">
    <property type="entry name" value="Ig_3"/>
    <property type="match status" value="1"/>
</dbReference>
<keyword evidence="6" id="KW-1185">Reference proteome</keyword>
<dbReference type="Proteomes" id="UP001239994">
    <property type="component" value="Unassembled WGS sequence"/>
</dbReference>
<dbReference type="PANTHER" id="PTHR46484:SF1">
    <property type="entry name" value="SCHWANN CELL MYELIN PROTEIN-RELATED"/>
    <property type="match status" value="1"/>
</dbReference>
<dbReference type="InterPro" id="IPR003599">
    <property type="entry name" value="Ig_sub"/>
</dbReference>
<reference evidence="5" key="1">
    <citation type="submission" date="2023-03" db="EMBL/GenBank/DDBJ databases">
        <title>Electrophorus voltai genome.</title>
        <authorList>
            <person name="Bian C."/>
        </authorList>
    </citation>
    <scope>NUCLEOTIDE SEQUENCE</scope>
    <source>
        <strain evidence="5">CB-2022</strain>
        <tissue evidence="5">Muscle</tissue>
    </source>
</reference>
<evidence type="ECO:0000259" key="4">
    <source>
        <dbReference type="PROSITE" id="PS50835"/>
    </source>
</evidence>
<dbReference type="AlphaFoldDB" id="A0AAD8ZX43"/>
<keyword evidence="3" id="KW-0732">Signal</keyword>